<evidence type="ECO:0000313" key="6">
    <source>
        <dbReference type="Proteomes" id="UP001170481"/>
    </source>
</evidence>
<dbReference type="InterPro" id="IPR050065">
    <property type="entry name" value="GlmU-like"/>
</dbReference>
<gene>
    <name evidence="5" type="ORF">Q4535_14015</name>
</gene>
<dbReference type="InterPro" id="IPR005835">
    <property type="entry name" value="NTP_transferase_dom"/>
</dbReference>
<proteinExistence type="predicted"/>
<evidence type="ECO:0000313" key="5">
    <source>
        <dbReference type="EMBL" id="MDO6673226.1"/>
    </source>
</evidence>
<dbReference type="InterPro" id="IPR029044">
    <property type="entry name" value="Nucleotide-diphossugar_trans"/>
</dbReference>
<dbReference type="SUPFAM" id="SSF53448">
    <property type="entry name" value="Nucleotide-diphospho-sugar transferases"/>
    <property type="match status" value="1"/>
</dbReference>
<accession>A0AAP4U280</accession>
<dbReference type="EMBL" id="JAUORK010000021">
    <property type="protein sequence ID" value="MDO6673226.1"/>
    <property type="molecule type" value="Genomic_DNA"/>
</dbReference>
<name>A0AAP4U280_9GAMM</name>
<evidence type="ECO:0000256" key="3">
    <source>
        <dbReference type="SAM" id="MobiDB-lite"/>
    </source>
</evidence>
<dbReference type="AlphaFoldDB" id="A0AAP4U280"/>
<keyword evidence="1" id="KW-0808">Transferase</keyword>
<dbReference type="Pfam" id="PF00483">
    <property type="entry name" value="NTP_transferase"/>
    <property type="match status" value="1"/>
</dbReference>
<dbReference type="PANTHER" id="PTHR43584:SF8">
    <property type="entry name" value="N-ACETYLMURAMATE ALPHA-1-PHOSPHATE URIDYLYLTRANSFERASE"/>
    <property type="match status" value="1"/>
</dbReference>
<feature type="domain" description="Nucleotidyl transferase" evidence="4">
    <location>
        <begin position="3"/>
        <end position="142"/>
    </location>
</feature>
<feature type="region of interest" description="Disordered" evidence="3">
    <location>
        <begin position="187"/>
        <end position="207"/>
    </location>
</feature>
<organism evidence="5 6">
    <name type="scientific">Cobetia amphilecti</name>
    <dbReference type="NCBI Taxonomy" id="1055104"/>
    <lineage>
        <taxon>Bacteria</taxon>
        <taxon>Pseudomonadati</taxon>
        <taxon>Pseudomonadota</taxon>
        <taxon>Gammaproteobacteria</taxon>
        <taxon>Oceanospirillales</taxon>
        <taxon>Halomonadaceae</taxon>
        <taxon>Cobetia</taxon>
    </lineage>
</organism>
<dbReference type="CDD" id="cd06422">
    <property type="entry name" value="NTP_transferase_like_1"/>
    <property type="match status" value="1"/>
</dbReference>
<keyword evidence="2" id="KW-0548">Nucleotidyltransferase</keyword>
<evidence type="ECO:0000256" key="2">
    <source>
        <dbReference type="ARBA" id="ARBA00022695"/>
    </source>
</evidence>
<dbReference type="RefSeq" id="WP_303594888.1">
    <property type="nucleotide sequence ID" value="NZ_JAUORK010000021.1"/>
</dbReference>
<dbReference type="PANTHER" id="PTHR43584">
    <property type="entry name" value="NUCLEOTIDYL TRANSFERASE"/>
    <property type="match status" value="1"/>
</dbReference>
<dbReference type="GO" id="GO:0016779">
    <property type="term" value="F:nucleotidyltransferase activity"/>
    <property type="evidence" value="ECO:0007669"/>
    <property type="project" value="UniProtKB-KW"/>
</dbReference>
<feature type="compositionally biased region" description="Acidic residues" evidence="3">
    <location>
        <begin position="192"/>
        <end position="205"/>
    </location>
</feature>
<evidence type="ECO:0000256" key="1">
    <source>
        <dbReference type="ARBA" id="ARBA00022679"/>
    </source>
</evidence>
<evidence type="ECO:0000259" key="4">
    <source>
        <dbReference type="Pfam" id="PF00483"/>
    </source>
</evidence>
<sequence length="286" mass="31070">MRAMILAAGFGTRMRPLTDHTPKPLLEVAGLPLLEHHLLRLEAIDVDKVVINVGHLADRILSHFAAKPNAQGQLEACWQGRKRCLTLIFSREETPLETGGGIARALSLSDALTQDAGDDTPFLLINGDVWCDVNLTLLTIQALASHSLAPLADQPQALAGLVLVDNPPHHPGGDFLLTPTGIVKDEAGAASDEQDEKEEKDEQEEQAGTHLTFSGVSWLSPRLIRRAIAETPAYQGPDSVFKLAPLLRDAMQHGEVRGLHHRGAWIDVGTPQRLAELDELLSHART</sequence>
<protein>
    <submittedName>
        <fullName evidence="5">Nucleotidyltransferase family protein</fullName>
    </submittedName>
</protein>
<dbReference type="Gene3D" id="3.90.550.10">
    <property type="entry name" value="Spore Coat Polysaccharide Biosynthesis Protein SpsA, Chain A"/>
    <property type="match status" value="1"/>
</dbReference>
<comment type="caution">
    <text evidence="5">The sequence shown here is derived from an EMBL/GenBank/DDBJ whole genome shotgun (WGS) entry which is preliminary data.</text>
</comment>
<dbReference type="Proteomes" id="UP001170481">
    <property type="component" value="Unassembled WGS sequence"/>
</dbReference>
<reference evidence="5" key="1">
    <citation type="submission" date="2023-07" db="EMBL/GenBank/DDBJ databases">
        <title>Genome content predicts the carbon catabolic preferences of heterotrophic bacteria.</title>
        <authorList>
            <person name="Gralka M."/>
        </authorList>
    </citation>
    <scope>NUCLEOTIDE SEQUENCE</scope>
    <source>
        <strain evidence="5">C2R13</strain>
    </source>
</reference>